<dbReference type="InterPro" id="IPR015421">
    <property type="entry name" value="PyrdxlP-dep_Trfase_major"/>
</dbReference>
<name>A0A7C3WMB1_9BACT</name>
<keyword evidence="6 8" id="KW-0711">Selenium</keyword>
<feature type="domain" description="L-seryl-tRNA selenium transferase N-terminal" evidence="10">
    <location>
        <begin position="9"/>
        <end position="48"/>
    </location>
</feature>
<reference evidence="11" key="1">
    <citation type="journal article" date="2020" name="mSystems">
        <title>Genome- and Community-Level Interaction Insights into Carbon Utilization and Element Cycling Functions of Hydrothermarchaeota in Hydrothermal Sediment.</title>
        <authorList>
            <person name="Zhou Z."/>
            <person name="Liu Y."/>
            <person name="Xu W."/>
            <person name="Pan J."/>
            <person name="Luo Z.H."/>
            <person name="Li M."/>
        </authorList>
    </citation>
    <scope>NUCLEOTIDE SEQUENCE [LARGE SCALE GENOMIC DNA]</scope>
    <source>
        <strain evidence="11">SpSt-776</strain>
    </source>
</reference>
<dbReference type="EMBL" id="DTHB01000040">
    <property type="protein sequence ID" value="HGB14532.1"/>
    <property type="molecule type" value="Genomic_DNA"/>
</dbReference>
<dbReference type="InterPro" id="IPR025862">
    <property type="entry name" value="SelA_trans_N_dom"/>
</dbReference>
<proteinExistence type="inferred from homology"/>
<organism evidence="11">
    <name type="scientific">Desulfobacca acetoxidans</name>
    <dbReference type="NCBI Taxonomy" id="60893"/>
    <lineage>
        <taxon>Bacteria</taxon>
        <taxon>Pseudomonadati</taxon>
        <taxon>Thermodesulfobacteriota</taxon>
        <taxon>Desulfobaccia</taxon>
        <taxon>Desulfobaccales</taxon>
        <taxon>Desulfobaccaceae</taxon>
        <taxon>Desulfobacca</taxon>
    </lineage>
</organism>
<evidence type="ECO:0000256" key="9">
    <source>
        <dbReference type="PIRSR" id="PIRSR618319-50"/>
    </source>
</evidence>
<comment type="catalytic activity">
    <reaction evidence="8">
        <text>L-seryl-tRNA(Sec) + selenophosphate + H(+) = L-selenocysteinyl-tRNA(Sec) + phosphate</text>
        <dbReference type="Rhea" id="RHEA:22728"/>
        <dbReference type="Rhea" id="RHEA-COMP:9742"/>
        <dbReference type="Rhea" id="RHEA-COMP:9743"/>
        <dbReference type="ChEBI" id="CHEBI:15378"/>
        <dbReference type="ChEBI" id="CHEBI:16144"/>
        <dbReference type="ChEBI" id="CHEBI:43474"/>
        <dbReference type="ChEBI" id="CHEBI:78533"/>
        <dbReference type="ChEBI" id="CHEBI:78573"/>
        <dbReference type="EC" id="2.9.1.1"/>
    </reaction>
</comment>
<evidence type="ECO:0000313" key="11">
    <source>
        <dbReference type="EMBL" id="HGB14532.1"/>
    </source>
</evidence>
<gene>
    <name evidence="8" type="primary">selA</name>
    <name evidence="11" type="ORF">ENV62_04750</name>
</gene>
<dbReference type="SUPFAM" id="SSF53383">
    <property type="entry name" value="PLP-dependent transferases"/>
    <property type="match status" value="1"/>
</dbReference>
<dbReference type="Pfam" id="PF12390">
    <property type="entry name" value="Se-cys_synth_N"/>
    <property type="match status" value="1"/>
</dbReference>
<evidence type="ECO:0000256" key="1">
    <source>
        <dbReference type="ARBA" id="ARBA00001933"/>
    </source>
</evidence>
<dbReference type="GO" id="GO:0001514">
    <property type="term" value="P:selenocysteine incorporation"/>
    <property type="evidence" value="ECO:0007669"/>
    <property type="project" value="UniProtKB-UniRule"/>
</dbReference>
<comment type="similarity">
    <text evidence="7 8">Belongs to the SelA family.</text>
</comment>
<evidence type="ECO:0000256" key="5">
    <source>
        <dbReference type="ARBA" id="ARBA00022917"/>
    </source>
</evidence>
<evidence type="ECO:0000256" key="7">
    <source>
        <dbReference type="ARBA" id="ARBA00044507"/>
    </source>
</evidence>
<evidence type="ECO:0000256" key="4">
    <source>
        <dbReference type="ARBA" id="ARBA00022898"/>
    </source>
</evidence>
<dbReference type="EC" id="2.9.1.1" evidence="8"/>
<accession>A0A7C3WMB1</accession>
<feature type="modified residue" description="N6-(pyridoxal phosphate)lysine" evidence="8 9">
    <location>
        <position position="299"/>
    </location>
</feature>
<dbReference type="InterPro" id="IPR015424">
    <property type="entry name" value="PyrdxlP-dep_Trfase"/>
</dbReference>
<evidence type="ECO:0000256" key="3">
    <source>
        <dbReference type="ARBA" id="ARBA00022679"/>
    </source>
</evidence>
<evidence type="ECO:0000256" key="6">
    <source>
        <dbReference type="ARBA" id="ARBA00023266"/>
    </source>
</evidence>
<comment type="cofactor">
    <cofactor evidence="1 8 9">
        <name>pyridoxal 5'-phosphate</name>
        <dbReference type="ChEBI" id="CHEBI:597326"/>
    </cofactor>
</comment>
<dbReference type="GO" id="GO:0005737">
    <property type="term" value="C:cytoplasm"/>
    <property type="evidence" value="ECO:0007669"/>
    <property type="project" value="UniProtKB-SubCell"/>
</dbReference>
<keyword evidence="3 8" id="KW-0808">Transferase</keyword>
<dbReference type="Gene3D" id="3.90.1150.180">
    <property type="match status" value="1"/>
</dbReference>
<evidence type="ECO:0000256" key="2">
    <source>
        <dbReference type="ARBA" id="ARBA00022490"/>
    </source>
</evidence>
<dbReference type="NCBIfam" id="TIGR00474">
    <property type="entry name" value="selA"/>
    <property type="match status" value="1"/>
</dbReference>
<keyword evidence="5 8" id="KW-0648">Protein biosynthesis</keyword>
<keyword evidence="4 8" id="KW-0663">Pyridoxal phosphate</keyword>
<keyword evidence="2 8" id="KW-0963">Cytoplasm</keyword>
<dbReference type="Gene3D" id="3.40.640.10">
    <property type="entry name" value="Type I PLP-dependent aspartate aminotransferase-like (Major domain)"/>
    <property type="match status" value="1"/>
</dbReference>
<dbReference type="InterPro" id="IPR004534">
    <property type="entry name" value="SelA_trans"/>
</dbReference>
<evidence type="ECO:0000256" key="8">
    <source>
        <dbReference type="HAMAP-Rule" id="MF_00423"/>
    </source>
</evidence>
<comment type="subcellular location">
    <subcellularLocation>
        <location evidence="8">Cytoplasm</location>
    </subcellularLocation>
</comment>
<comment type="pathway">
    <text evidence="8">Aminoacyl-tRNA biosynthesis; selenocysteinyl-tRNA(Sec) biosynthesis; selenocysteinyl-tRNA(Sec) from L-seryl-tRNA(Sec) (bacterial route): step 1/1.</text>
</comment>
<dbReference type="PANTHER" id="PTHR32328:SF0">
    <property type="entry name" value="L-SERYL-TRNA(SEC) SELENIUM TRANSFERASE"/>
    <property type="match status" value="1"/>
</dbReference>
<dbReference type="InterPro" id="IPR018319">
    <property type="entry name" value="SelA-like"/>
</dbReference>
<evidence type="ECO:0000259" key="10">
    <source>
        <dbReference type="Pfam" id="PF12390"/>
    </source>
</evidence>
<comment type="caution">
    <text evidence="11">The sequence shown here is derived from an EMBL/GenBank/DDBJ whole genome shotgun (WGS) entry which is preliminary data.</text>
</comment>
<dbReference type="PANTHER" id="PTHR32328">
    <property type="entry name" value="L-SERYL-TRNA(SEC) SELENIUM TRANSFERASE"/>
    <property type="match status" value="1"/>
</dbReference>
<comment type="function">
    <text evidence="8">Converts seryl-tRNA(Sec) to selenocysteinyl-tRNA(Sec) required for selenoprotein biosynthesis.</text>
</comment>
<dbReference type="Pfam" id="PF03841">
    <property type="entry name" value="SelA"/>
    <property type="match status" value="1"/>
</dbReference>
<dbReference type="HAMAP" id="MF_00423">
    <property type="entry name" value="SelA"/>
    <property type="match status" value="1"/>
</dbReference>
<protein>
    <recommendedName>
        <fullName evidence="8">L-seryl-tRNA(Sec) selenium transferase</fullName>
        <ecNumber evidence="8">2.9.1.1</ecNumber>
    </recommendedName>
    <alternativeName>
        <fullName evidence="8">Selenocysteine synthase</fullName>
        <shortName evidence="8">Sec synthase</shortName>
    </alternativeName>
    <alternativeName>
        <fullName evidence="8">Selenocysteinyl-tRNA(Sec) synthase</fullName>
    </alternativeName>
</protein>
<dbReference type="GO" id="GO:0004125">
    <property type="term" value="F:L-seryl-tRNA(Sec) selenium transferase activity"/>
    <property type="evidence" value="ECO:0007669"/>
    <property type="project" value="UniProtKB-UniRule"/>
</dbReference>
<sequence length="476" mass="51473">MEPSRARLLRQIPAVGELLRAPELEPARYGLSRPFATEVIRQVLAEVRREILSAPVQALPAEFDAASFRQRVAQALESARRPSLTRVINGTGVIIHTNLGRSPLAEAAQAAILEEARSYSNLEYDLRRGTRGSRQAHLEELLVELTGAEAALVVNNNAAAVMLALNSLAAGREVIISRGQLVEIGGSFRMPEIMAASGALLREVGTTNKTYLRDYEQAITGNTALILRVHPSNFRITGFTHEVPLSELVALGKRYGLLVMEDLGSGCLVDLSRFGLEKEPTVQDAVATGCNVVTFSGDKLLGGPQAGIILGTRETVGLLRQNPLMRALRPDKLTLSGLEATLRLYLDEPRALAELPTLAMIVRPLAEVDRQARRLARLIAKATAGRLKVKVQESVARVGGGALPQEPLPSRALALALPPLAAHQLEARLRQLSPPIIARVEHETLLLDVRTILPHDQPALLAGLQTLVKDLPAPDI</sequence>
<dbReference type="UniPathway" id="UPA00906">
    <property type="reaction ID" value="UER00896"/>
</dbReference>
<dbReference type="GO" id="GO:0001717">
    <property type="term" value="P:conversion of seryl-tRNAsec to selenocys-tRNAsec"/>
    <property type="evidence" value="ECO:0007669"/>
    <property type="project" value="UniProtKB-UniRule"/>
</dbReference>
<dbReference type="AlphaFoldDB" id="A0A7C3WMB1"/>